<reference evidence="2" key="2">
    <citation type="submission" date="2024-06" db="UniProtKB">
        <authorList>
            <consortium name="EnsemblMetazoa"/>
        </authorList>
    </citation>
    <scope>IDENTIFICATION</scope>
</reference>
<evidence type="ECO:0000313" key="3">
    <source>
        <dbReference type="Proteomes" id="UP000007879"/>
    </source>
</evidence>
<feature type="domain" description="Ubiquitin carboxyl-terminal hydrolase 47 C-terminal" evidence="1">
    <location>
        <begin position="4"/>
        <end position="91"/>
    </location>
</feature>
<dbReference type="GeneID" id="109588512"/>
<proteinExistence type="predicted"/>
<reference evidence="3" key="1">
    <citation type="journal article" date="2010" name="Nature">
        <title>The Amphimedon queenslandica genome and the evolution of animal complexity.</title>
        <authorList>
            <person name="Srivastava M."/>
            <person name="Simakov O."/>
            <person name="Chapman J."/>
            <person name="Fahey B."/>
            <person name="Gauthier M.E."/>
            <person name="Mitros T."/>
            <person name="Richards G.S."/>
            <person name="Conaco C."/>
            <person name="Dacre M."/>
            <person name="Hellsten U."/>
            <person name="Larroux C."/>
            <person name="Putnam N.H."/>
            <person name="Stanke M."/>
            <person name="Adamska M."/>
            <person name="Darling A."/>
            <person name="Degnan S.M."/>
            <person name="Oakley T.H."/>
            <person name="Plachetzki D.C."/>
            <person name="Zhai Y."/>
            <person name="Adamski M."/>
            <person name="Calcino A."/>
            <person name="Cummins S.F."/>
            <person name="Goodstein D.M."/>
            <person name="Harris C."/>
            <person name="Jackson D.J."/>
            <person name="Leys S.P."/>
            <person name="Shu S."/>
            <person name="Woodcroft B.J."/>
            <person name="Vervoort M."/>
            <person name="Kosik K.S."/>
            <person name="Manning G."/>
            <person name="Degnan B.M."/>
            <person name="Rokhsar D.S."/>
        </authorList>
    </citation>
    <scope>NUCLEOTIDE SEQUENCE [LARGE SCALE GENOMIC DNA]</scope>
</reference>
<dbReference type="AlphaFoldDB" id="A0AAN0JT60"/>
<dbReference type="EnsemblMetazoa" id="XM_020004672.1">
    <property type="protein sequence ID" value="XP_019860231.1"/>
    <property type="gene ID" value="LOC109588512"/>
</dbReference>
<dbReference type="KEGG" id="aqu:109588512"/>
<protein>
    <recommendedName>
        <fullName evidence="1">Ubiquitin carboxyl-terminal hydrolase 47 C-terminal domain-containing protein</fullName>
    </recommendedName>
</protein>
<evidence type="ECO:0000259" key="1">
    <source>
        <dbReference type="Pfam" id="PF19718"/>
    </source>
</evidence>
<organism evidence="2 3">
    <name type="scientific">Amphimedon queenslandica</name>
    <name type="common">Sponge</name>
    <dbReference type="NCBI Taxonomy" id="400682"/>
    <lineage>
        <taxon>Eukaryota</taxon>
        <taxon>Metazoa</taxon>
        <taxon>Porifera</taxon>
        <taxon>Demospongiae</taxon>
        <taxon>Heteroscleromorpha</taxon>
        <taxon>Haplosclerida</taxon>
        <taxon>Niphatidae</taxon>
        <taxon>Amphimedon</taxon>
    </lineage>
</organism>
<name>A0AAN0JT60_AMPQE</name>
<accession>A0AAN0JT60</accession>
<dbReference type="Proteomes" id="UP000007879">
    <property type="component" value="Unassembled WGS sequence"/>
</dbReference>
<dbReference type="InterPro" id="IPR045578">
    <property type="entry name" value="USP47_C"/>
</dbReference>
<dbReference type="RefSeq" id="XP_019860231.1">
    <property type="nucleotide sequence ID" value="XM_020004672.1"/>
</dbReference>
<evidence type="ECO:0000313" key="2">
    <source>
        <dbReference type="EnsemblMetazoa" id="XP_019860231.1"/>
    </source>
</evidence>
<keyword evidence="3" id="KW-1185">Reference proteome</keyword>
<dbReference type="Pfam" id="PF19718">
    <property type="entry name" value="USP47_C"/>
    <property type="match status" value="1"/>
</dbReference>
<sequence length="101" mass="12057">MAGQLSELSGLPVEHIYYAKDLMSFPVEILCLDIENKLKWYFITSDRDSVKIYDGHVIYYKDNRETVKELTDRERSEIQEAEDARLKKIKEFKSKHGHWLY</sequence>